<dbReference type="EMBL" id="LGTL01000010">
    <property type="protein sequence ID" value="KPA79604.1"/>
    <property type="molecule type" value="Genomic_DNA"/>
</dbReference>
<dbReference type="RefSeq" id="XP_015658043.1">
    <property type="nucleotide sequence ID" value="XM_015803401.1"/>
</dbReference>
<evidence type="ECO:0000313" key="3">
    <source>
        <dbReference type="Proteomes" id="UP000037923"/>
    </source>
</evidence>
<feature type="compositionally biased region" description="Low complexity" evidence="1">
    <location>
        <begin position="848"/>
        <end position="859"/>
    </location>
</feature>
<protein>
    <submittedName>
        <fullName evidence="2">Uncharacterized protein</fullName>
    </submittedName>
</protein>
<dbReference type="OMA" id="IAMGENY"/>
<gene>
    <name evidence="2" type="ORF">ABB37_05405</name>
</gene>
<feature type="region of interest" description="Disordered" evidence="1">
    <location>
        <begin position="663"/>
        <end position="712"/>
    </location>
</feature>
<accession>A0A0N0DV61</accession>
<feature type="region of interest" description="Disordered" evidence="1">
    <location>
        <begin position="848"/>
        <end position="870"/>
    </location>
</feature>
<dbReference type="OrthoDB" id="265214at2759"/>
<feature type="region of interest" description="Disordered" evidence="1">
    <location>
        <begin position="886"/>
        <end position="913"/>
    </location>
</feature>
<dbReference type="Proteomes" id="UP000037923">
    <property type="component" value="Unassembled WGS sequence"/>
</dbReference>
<reference evidence="2 3" key="1">
    <citation type="submission" date="2015-07" db="EMBL/GenBank/DDBJ databases">
        <title>High-quality genome of monoxenous trypanosomatid Leptomonas pyrrhocoris.</title>
        <authorList>
            <person name="Flegontov P."/>
            <person name="Butenko A."/>
            <person name="Firsov S."/>
            <person name="Vlcek C."/>
            <person name="Logacheva M.D."/>
            <person name="Field M."/>
            <person name="Filatov D."/>
            <person name="Flegontova O."/>
            <person name="Gerasimov E."/>
            <person name="Jackson A.P."/>
            <person name="Kelly S."/>
            <person name="Opperdoes F."/>
            <person name="O'Reilly A."/>
            <person name="Votypka J."/>
            <person name="Yurchenko V."/>
            <person name="Lukes J."/>
        </authorList>
    </citation>
    <scope>NUCLEOTIDE SEQUENCE [LARGE SCALE GENOMIC DNA]</scope>
    <source>
        <strain evidence="2">H10</strain>
    </source>
</reference>
<organism evidence="2 3">
    <name type="scientific">Leptomonas pyrrhocoris</name>
    <name type="common">Firebug parasite</name>
    <dbReference type="NCBI Taxonomy" id="157538"/>
    <lineage>
        <taxon>Eukaryota</taxon>
        <taxon>Discoba</taxon>
        <taxon>Euglenozoa</taxon>
        <taxon>Kinetoplastea</taxon>
        <taxon>Metakinetoplastina</taxon>
        <taxon>Trypanosomatida</taxon>
        <taxon>Trypanosomatidae</taxon>
        <taxon>Leishmaniinae</taxon>
        <taxon>Leptomonas</taxon>
    </lineage>
</organism>
<evidence type="ECO:0000313" key="2">
    <source>
        <dbReference type="EMBL" id="KPA79604.1"/>
    </source>
</evidence>
<proteinExistence type="predicted"/>
<sequence length="953" mass="104213">MKTTVVRCAASTRGRQRFQPSWMSPGLTSHQQLDAGVAARQQAGWKALKKSKRPFDNYFRSQFRFSPRVRLPVTLASGVVSSYDAVKMMTDPKRSWSTPWERGGSGARTRRKRQDVLEPTHTAFGEDAVDGVLERLIEIRFAWDREDGVLCTSLVPNNLYPTSAHCRPYVTEVAPSQLTSSTALTSKDANAASCHGVDPHSSEEDGEVIMIAGAPVRIQRRTPLLRHTPGQPKRPHVHSQLGFSGVDTVPSIVLDVSHGPFVTSPSAPLMTLRWKAEHRDAASAQSSLQLLRRVRRVPVVGLAPRSSFLLLKALSTVEVEEPALAVSLAIAMGENYNGYSDVECLEVLRCLRRLAFVRGLPELATPDINAVAVASSSLSSTSGDGAARLPRLYTEAALTDSMLAQYVRDAAPFLVGKIWGRLPEQSRHLLQRGYFLDWFDLMRLAVAASGPQRLPQRLPNPVSEAPFAAKYLFFHHTLGLKKRVLRAMVAAMRAGSNGNAASSPAVESPSERNPHQHTIPAVDGRDGKSAPFRGASPHFVDEVKEEVDTPLILWLCASLLVRIVAESLGDVVRHVGDLLYQHAALAAERAEEHEDEGRSFNKETPPSPSHKLYHPYPRFSKGVHQKIGCRKPKHVRVRLLPFEAFPHVAKCFSCPYASVTEKVEAQERRRHDRLRQKQLSTSNSECRRHHAASASLATPPRGNAAETVSQSGRTEMQSAFATVLAESPPMGQQVKRACAALKWSTAVLQACRALVRGLPVVPPPPVSVSCARAASSAAAAPSVSAAKRTRREAEADEWARETVSMEVRHALCYRYVRSAVRLHMDALFVFIPWEEMAAQWEPMLTAGSSAGAADTTGSDVSRTNEESSDGATFTADALEALLSGNSVKKEEDPTPSDSGAAPAPLSEAEQRSRAMMEELREGLEEFQVAVADVLEAHERFFEAPNQNTAPASP</sequence>
<feature type="compositionally biased region" description="Low complexity" evidence="1">
    <location>
        <begin position="496"/>
        <end position="508"/>
    </location>
</feature>
<feature type="compositionally biased region" description="Basic and acidic residues" evidence="1">
    <location>
        <begin position="590"/>
        <end position="601"/>
    </location>
</feature>
<feature type="region of interest" description="Disordered" evidence="1">
    <location>
        <begin position="496"/>
        <end position="533"/>
    </location>
</feature>
<dbReference type="AlphaFoldDB" id="A0A0N0DV61"/>
<feature type="region of interest" description="Disordered" evidence="1">
    <location>
        <begin position="94"/>
        <end position="116"/>
    </location>
</feature>
<keyword evidence="3" id="KW-1185">Reference proteome</keyword>
<comment type="caution">
    <text evidence="2">The sequence shown here is derived from an EMBL/GenBank/DDBJ whole genome shotgun (WGS) entry which is preliminary data.</text>
</comment>
<feature type="region of interest" description="Disordered" evidence="1">
    <location>
        <begin position="590"/>
        <end position="616"/>
    </location>
</feature>
<dbReference type="GeneID" id="26905695"/>
<dbReference type="VEuPathDB" id="TriTrypDB:LpyrH10_10_1740"/>
<evidence type="ECO:0000256" key="1">
    <source>
        <dbReference type="SAM" id="MobiDB-lite"/>
    </source>
</evidence>
<name>A0A0N0DV61_LEPPY</name>